<dbReference type="SUPFAM" id="SSF56112">
    <property type="entry name" value="Protein kinase-like (PK-like)"/>
    <property type="match status" value="1"/>
</dbReference>
<protein>
    <recommendedName>
        <fullName evidence="4">Protein kinase domain-containing protein</fullName>
    </recommendedName>
</protein>
<name>A0A9P6AM26_9AGAM</name>
<comment type="caution">
    <text evidence="2">The sequence shown here is derived from an EMBL/GenBank/DDBJ whole genome shotgun (WGS) entry which is preliminary data.</text>
</comment>
<gene>
    <name evidence="2" type="ORF">BS47DRAFT_1488477</name>
</gene>
<evidence type="ECO:0000313" key="2">
    <source>
        <dbReference type="EMBL" id="KAF9508211.1"/>
    </source>
</evidence>
<dbReference type="InterPro" id="IPR011009">
    <property type="entry name" value="Kinase-like_dom_sf"/>
</dbReference>
<dbReference type="AlphaFoldDB" id="A0A9P6AM26"/>
<reference evidence="2" key="1">
    <citation type="journal article" date="2020" name="Nat. Commun.">
        <title>Large-scale genome sequencing of mycorrhizal fungi provides insights into the early evolution of symbiotic traits.</title>
        <authorList>
            <person name="Miyauchi S."/>
            <person name="Kiss E."/>
            <person name="Kuo A."/>
            <person name="Drula E."/>
            <person name="Kohler A."/>
            <person name="Sanchez-Garcia M."/>
            <person name="Morin E."/>
            <person name="Andreopoulos B."/>
            <person name="Barry K.W."/>
            <person name="Bonito G."/>
            <person name="Buee M."/>
            <person name="Carver A."/>
            <person name="Chen C."/>
            <person name="Cichocki N."/>
            <person name="Clum A."/>
            <person name="Culley D."/>
            <person name="Crous P.W."/>
            <person name="Fauchery L."/>
            <person name="Girlanda M."/>
            <person name="Hayes R.D."/>
            <person name="Keri Z."/>
            <person name="LaButti K."/>
            <person name="Lipzen A."/>
            <person name="Lombard V."/>
            <person name="Magnuson J."/>
            <person name="Maillard F."/>
            <person name="Murat C."/>
            <person name="Nolan M."/>
            <person name="Ohm R.A."/>
            <person name="Pangilinan J."/>
            <person name="Pereira M.F."/>
            <person name="Perotto S."/>
            <person name="Peter M."/>
            <person name="Pfister S."/>
            <person name="Riley R."/>
            <person name="Sitrit Y."/>
            <person name="Stielow J.B."/>
            <person name="Szollosi G."/>
            <person name="Zifcakova L."/>
            <person name="Stursova M."/>
            <person name="Spatafora J.W."/>
            <person name="Tedersoo L."/>
            <person name="Vaario L.M."/>
            <person name="Yamada A."/>
            <person name="Yan M."/>
            <person name="Wang P."/>
            <person name="Xu J."/>
            <person name="Bruns T."/>
            <person name="Baldrian P."/>
            <person name="Vilgalys R."/>
            <person name="Dunand C."/>
            <person name="Henrissat B."/>
            <person name="Grigoriev I.V."/>
            <person name="Hibbett D."/>
            <person name="Nagy L.G."/>
            <person name="Martin F.M."/>
        </authorList>
    </citation>
    <scope>NUCLEOTIDE SEQUENCE</scope>
    <source>
        <strain evidence="2">UP504</strain>
    </source>
</reference>
<evidence type="ECO:0000313" key="3">
    <source>
        <dbReference type="Proteomes" id="UP000886523"/>
    </source>
</evidence>
<organism evidence="2 3">
    <name type="scientific">Hydnum rufescens UP504</name>
    <dbReference type="NCBI Taxonomy" id="1448309"/>
    <lineage>
        <taxon>Eukaryota</taxon>
        <taxon>Fungi</taxon>
        <taxon>Dikarya</taxon>
        <taxon>Basidiomycota</taxon>
        <taxon>Agaricomycotina</taxon>
        <taxon>Agaricomycetes</taxon>
        <taxon>Cantharellales</taxon>
        <taxon>Hydnaceae</taxon>
        <taxon>Hydnum</taxon>
    </lineage>
</organism>
<evidence type="ECO:0000256" key="1">
    <source>
        <dbReference type="SAM" id="MobiDB-lite"/>
    </source>
</evidence>
<proteinExistence type="predicted"/>
<dbReference type="Gene3D" id="3.90.1200.10">
    <property type="match status" value="1"/>
</dbReference>
<accession>A0A9P6AM26</accession>
<dbReference type="Proteomes" id="UP000886523">
    <property type="component" value="Unassembled WGS sequence"/>
</dbReference>
<sequence>MEQDTLSISVNWSDRNESMECTATVIKPFLPVTKSQVFLVNVHPAPGGIPSPIILKVSDPRFIEDRVSRSGDHPWSLENEVAAAERRAAVMQGDRQDDYDEDNFLDFDEVFWEEYAYRTMQLLFQSELAAYTRLRQLQGDGIPQCYGFGTLHPDIQRPVVPNAHLLDAYFNHDCASHRSDGVIHNDLHANNVIFSPAKPETPSNVYVIDFGHAGLREDESDIDWGECLYVQGDEMRVRRHLSDVGVRDPDPQRPDIFPNAPGAVVWNRWAEGKGRRWCEAAGEQWDGPGGVKLIEPIQWKPRDEVTGWPDARDAGLLAGAAPPRPGSPDFTPLSRDVVEKTELTNYCYEVFQCLGLAILAYNFGMKVDEAGQFEVPSKGEMRPE</sequence>
<keyword evidence="3" id="KW-1185">Reference proteome</keyword>
<dbReference type="OrthoDB" id="3269050at2759"/>
<feature type="region of interest" description="Disordered" evidence="1">
    <location>
        <begin position="308"/>
        <end position="332"/>
    </location>
</feature>
<evidence type="ECO:0008006" key="4">
    <source>
        <dbReference type="Google" id="ProtNLM"/>
    </source>
</evidence>
<dbReference type="EMBL" id="MU129063">
    <property type="protein sequence ID" value="KAF9508211.1"/>
    <property type="molecule type" value="Genomic_DNA"/>
</dbReference>